<dbReference type="Pfam" id="PF10607">
    <property type="entry name" value="CTLH"/>
    <property type="match status" value="1"/>
</dbReference>
<dbReference type="Pfam" id="PF08513">
    <property type="entry name" value="LisH"/>
    <property type="match status" value="1"/>
</dbReference>
<sequence>MSSSTVSVSAATPTQHPFQRKIDEVKPSKADINFVVMDYLISEGYPRAAHKFAKEANIQLPVQEDSIQSRVEIRRAIHAGDIDTAINKINDINPQILDTDPALHFALLRLQLIELIRSCTSSAQSDITPALTFASSQLAPRAATNPAFLKDLELTMSLLIFLPAETLQPQLADLLNPSLRREVASRVNEAILTNMGARGEARLRSLVRLRLWAEQKARETGKDLPPELPLGLLDTDGNPVEGEDAMES</sequence>
<feature type="region of interest" description="Disordered" evidence="2">
    <location>
        <begin position="218"/>
        <end position="248"/>
    </location>
</feature>
<dbReference type="OrthoDB" id="2415936at2759"/>
<name>A0A9P4KC30_9PLEO</name>
<dbReference type="InterPro" id="IPR013144">
    <property type="entry name" value="CRA_dom"/>
</dbReference>
<comment type="function">
    <text evidence="1">Involved in the proteasome-dependent degradation of fructose-1,6-bisphosphatase.</text>
</comment>
<evidence type="ECO:0000256" key="1">
    <source>
        <dbReference type="ARBA" id="ARBA00002343"/>
    </source>
</evidence>
<dbReference type="Proteomes" id="UP000800093">
    <property type="component" value="Unassembled WGS sequence"/>
</dbReference>
<dbReference type="PROSITE" id="PS50896">
    <property type="entry name" value="LISH"/>
    <property type="match status" value="1"/>
</dbReference>
<dbReference type="SMART" id="SM00667">
    <property type="entry name" value="LisH"/>
    <property type="match status" value="1"/>
</dbReference>
<dbReference type="EMBL" id="ML986603">
    <property type="protein sequence ID" value="KAF2265835.1"/>
    <property type="molecule type" value="Genomic_DNA"/>
</dbReference>
<feature type="domain" description="CTLH" evidence="3">
    <location>
        <begin position="66"/>
        <end position="123"/>
    </location>
</feature>
<proteinExistence type="predicted"/>
<reference evidence="5" key="1">
    <citation type="journal article" date="2020" name="Stud. Mycol.">
        <title>101 Dothideomycetes genomes: A test case for predicting lifestyles and emergence of pathogens.</title>
        <authorList>
            <person name="Haridas S."/>
            <person name="Albert R."/>
            <person name="Binder M."/>
            <person name="Bloem J."/>
            <person name="LaButti K."/>
            <person name="Salamov A."/>
            <person name="Andreopoulos B."/>
            <person name="Baker S."/>
            <person name="Barry K."/>
            <person name="Bills G."/>
            <person name="Bluhm B."/>
            <person name="Cannon C."/>
            <person name="Castanera R."/>
            <person name="Culley D."/>
            <person name="Daum C."/>
            <person name="Ezra D."/>
            <person name="Gonzalez J."/>
            <person name="Henrissat B."/>
            <person name="Kuo A."/>
            <person name="Liang C."/>
            <person name="Lipzen A."/>
            <person name="Lutzoni F."/>
            <person name="Magnuson J."/>
            <person name="Mondo S."/>
            <person name="Nolan M."/>
            <person name="Ohm R."/>
            <person name="Pangilinan J."/>
            <person name="Park H.-J."/>
            <person name="Ramirez L."/>
            <person name="Alfaro M."/>
            <person name="Sun H."/>
            <person name="Tritt A."/>
            <person name="Yoshinaga Y."/>
            <person name="Zwiers L.-H."/>
            <person name="Turgeon B."/>
            <person name="Goodwin S."/>
            <person name="Spatafora J."/>
            <person name="Crous P."/>
            <person name="Grigoriev I."/>
        </authorList>
    </citation>
    <scope>NUCLEOTIDE SEQUENCE [LARGE SCALE GENOMIC DNA]</scope>
    <source>
        <strain evidence="5">CBS 304.66</strain>
    </source>
</reference>
<accession>A0A9P4KC30</accession>
<evidence type="ECO:0000259" key="3">
    <source>
        <dbReference type="PROSITE" id="PS50897"/>
    </source>
</evidence>
<dbReference type="InterPro" id="IPR024964">
    <property type="entry name" value="CTLH/CRA"/>
</dbReference>
<evidence type="ECO:0000256" key="2">
    <source>
        <dbReference type="SAM" id="MobiDB-lite"/>
    </source>
</evidence>
<dbReference type="InterPro" id="IPR050618">
    <property type="entry name" value="Ubq-SigPath_Reg"/>
</dbReference>
<dbReference type="PROSITE" id="PS50897">
    <property type="entry name" value="CTLH"/>
    <property type="match status" value="1"/>
</dbReference>
<dbReference type="PANTHER" id="PTHR12864">
    <property type="entry name" value="RAN BINDING PROTEIN 9-RELATED"/>
    <property type="match status" value="1"/>
</dbReference>
<dbReference type="AlphaFoldDB" id="A0A9P4KC30"/>
<gene>
    <name evidence="4" type="ORF">CC78DRAFT_532208</name>
</gene>
<dbReference type="InterPro" id="IPR006594">
    <property type="entry name" value="LisH"/>
</dbReference>
<evidence type="ECO:0000313" key="4">
    <source>
        <dbReference type="EMBL" id="KAF2265835.1"/>
    </source>
</evidence>
<comment type="caution">
    <text evidence="4">The sequence shown here is derived from an EMBL/GenBank/DDBJ whole genome shotgun (WGS) entry which is preliminary data.</text>
</comment>
<dbReference type="SMART" id="SM00668">
    <property type="entry name" value="CTLH"/>
    <property type="match status" value="1"/>
</dbReference>
<organism evidence="4 5">
    <name type="scientific">Lojkania enalia</name>
    <dbReference type="NCBI Taxonomy" id="147567"/>
    <lineage>
        <taxon>Eukaryota</taxon>
        <taxon>Fungi</taxon>
        <taxon>Dikarya</taxon>
        <taxon>Ascomycota</taxon>
        <taxon>Pezizomycotina</taxon>
        <taxon>Dothideomycetes</taxon>
        <taxon>Pleosporomycetidae</taxon>
        <taxon>Pleosporales</taxon>
        <taxon>Pleosporales incertae sedis</taxon>
        <taxon>Lojkania</taxon>
    </lineage>
</organism>
<protein>
    <recommendedName>
        <fullName evidence="3">CTLH domain-containing protein</fullName>
    </recommendedName>
</protein>
<dbReference type="InterPro" id="IPR006595">
    <property type="entry name" value="CTLH_C"/>
</dbReference>
<evidence type="ECO:0000313" key="5">
    <source>
        <dbReference type="Proteomes" id="UP000800093"/>
    </source>
</evidence>
<dbReference type="SMART" id="SM00757">
    <property type="entry name" value="CRA"/>
    <property type="match status" value="1"/>
</dbReference>
<keyword evidence="5" id="KW-1185">Reference proteome</keyword>